<name>A0A0C4E783_MAGP6</name>
<dbReference type="AlphaFoldDB" id="A0A0C4E783"/>
<reference evidence="3" key="2">
    <citation type="submission" date="2010-05" db="EMBL/GenBank/DDBJ databases">
        <title>The Genome Sequence of Magnaporthe poae strain ATCC 64411.</title>
        <authorList>
            <consortium name="The Broad Institute Genome Sequencing Platform"/>
            <consortium name="Broad Institute Genome Sequencing Center for Infectious Disease"/>
            <person name="Ma L.-J."/>
            <person name="Dead R."/>
            <person name="Young S."/>
            <person name="Zeng Q."/>
            <person name="Koehrsen M."/>
            <person name="Alvarado L."/>
            <person name="Berlin A."/>
            <person name="Chapman S.B."/>
            <person name="Chen Z."/>
            <person name="Freedman E."/>
            <person name="Gellesch M."/>
            <person name="Goldberg J."/>
            <person name="Griggs A."/>
            <person name="Gujja S."/>
            <person name="Heilman E.R."/>
            <person name="Heiman D."/>
            <person name="Hepburn T."/>
            <person name="Howarth C."/>
            <person name="Jen D."/>
            <person name="Larson L."/>
            <person name="Mehta T."/>
            <person name="Neiman D."/>
            <person name="Pearson M."/>
            <person name="Roberts A."/>
            <person name="Saif S."/>
            <person name="Shea T."/>
            <person name="Shenoy N."/>
            <person name="Sisk P."/>
            <person name="Stolte C."/>
            <person name="Sykes S."/>
            <person name="Walk T."/>
            <person name="White J."/>
            <person name="Yandava C."/>
            <person name="Haas B."/>
            <person name="Nusbaum C."/>
            <person name="Birren B."/>
        </authorList>
    </citation>
    <scope>NUCLEOTIDE SEQUENCE</scope>
    <source>
        <strain evidence="3">ATCC 64411</strain>
    </source>
</reference>
<gene>
    <name evidence="3" type="ORF">MAPG_08386</name>
</gene>
<reference evidence="4" key="4">
    <citation type="journal article" date="2015" name="G3 (Bethesda)">
        <title>Genome sequences of three phytopathogenic species of the Magnaporthaceae family of fungi.</title>
        <authorList>
            <person name="Okagaki L.H."/>
            <person name="Nunes C.C."/>
            <person name="Sailsbery J."/>
            <person name="Clay B."/>
            <person name="Brown D."/>
            <person name="John T."/>
            <person name="Oh Y."/>
            <person name="Young N."/>
            <person name="Fitzgerald M."/>
            <person name="Haas B.J."/>
            <person name="Zeng Q."/>
            <person name="Young S."/>
            <person name="Adiconis X."/>
            <person name="Fan L."/>
            <person name="Levin J.Z."/>
            <person name="Mitchell T.K."/>
            <person name="Okubara P.A."/>
            <person name="Farman M.L."/>
            <person name="Kohn L.M."/>
            <person name="Birren B."/>
            <person name="Ma L.-J."/>
            <person name="Dean R.A."/>
        </authorList>
    </citation>
    <scope>NUCLEOTIDE SEQUENCE</scope>
    <source>
        <strain evidence="4">ATCC 64411 / 73-15</strain>
    </source>
</reference>
<feature type="compositionally biased region" description="Basic and acidic residues" evidence="1">
    <location>
        <begin position="264"/>
        <end position="307"/>
    </location>
</feature>
<dbReference type="Proteomes" id="UP000011715">
    <property type="component" value="Unassembled WGS sequence"/>
</dbReference>
<dbReference type="EMBL" id="ADBL01002025">
    <property type="status" value="NOT_ANNOTATED_CDS"/>
    <property type="molecule type" value="Genomic_DNA"/>
</dbReference>
<proteinExistence type="predicted"/>
<dbReference type="VEuPathDB" id="FungiDB:MAPG_08386"/>
<organism evidence="4 5">
    <name type="scientific">Magnaporthiopsis poae (strain ATCC 64411 / 73-15)</name>
    <name type="common">Kentucky bluegrass fungus</name>
    <name type="synonym">Magnaporthe poae</name>
    <dbReference type="NCBI Taxonomy" id="644358"/>
    <lineage>
        <taxon>Eukaryota</taxon>
        <taxon>Fungi</taxon>
        <taxon>Dikarya</taxon>
        <taxon>Ascomycota</taxon>
        <taxon>Pezizomycotina</taxon>
        <taxon>Sordariomycetes</taxon>
        <taxon>Sordariomycetidae</taxon>
        <taxon>Magnaporthales</taxon>
        <taxon>Magnaporthaceae</taxon>
        <taxon>Magnaporthiopsis</taxon>
    </lineage>
</organism>
<feature type="compositionally biased region" description="Low complexity" evidence="1">
    <location>
        <begin position="92"/>
        <end position="101"/>
    </location>
</feature>
<feature type="region of interest" description="Disordered" evidence="1">
    <location>
        <begin position="41"/>
        <end position="67"/>
    </location>
</feature>
<evidence type="ECO:0000313" key="3">
    <source>
        <dbReference type="EMBL" id="KLU89415.1"/>
    </source>
</evidence>
<feature type="region of interest" description="Disordered" evidence="1">
    <location>
        <begin position="252"/>
        <end position="447"/>
    </location>
</feature>
<evidence type="ECO:0000256" key="1">
    <source>
        <dbReference type="SAM" id="MobiDB-lite"/>
    </source>
</evidence>
<accession>A0A0C4E783</accession>
<sequence>MTHLRQRALPLLSRACALRPALALPTWPRTVDSVRSLGNTAAQCARSSTPGPKGVDDSLRRPRGVGADGEALSSRLIVQDSVEVIRERLSQSRFSSSAGSRPPEAGWDGGAASLPSEVRREIGKAEIAVRNAADSIIFAVDVLERLAQMLERATAARQAEPAAEVEVVEQEAVEAEVLAEAAKTKNTAPQTMTTTTTKAPPQTMEEAIAGLRNMVLEKEEGNGEEQPTTEDAVMTEKQKKKALKKAKALRKAERRAKQAAAKKARLEVKRERRKAREEAELRKLEARKYPGNDISTLRDYHEAFRDIDPEEHDGADEEGAEVAAAGEDEGEEAVEDEEESGVADAGEDEVEEAAADEEEVEVVAPKPLTMAEKRRARNEAAAAKREAGKVRARERKAKKQAFHAQRAQQKQSRRASRKLGGADRALLNATEEELAKTLWPDNDGGKP</sequence>
<keyword evidence="5" id="KW-1185">Reference proteome</keyword>
<keyword evidence="2" id="KW-0732">Signal</keyword>
<reference evidence="4" key="5">
    <citation type="submission" date="2015-06" db="UniProtKB">
        <authorList>
            <consortium name="EnsemblFungi"/>
        </authorList>
    </citation>
    <scope>IDENTIFICATION</scope>
    <source>
        <strain evidence="4">ATCC 64411</strain>
    </source>
</reference>
<reference evidence="3" key="3">
    <citation type="submission" date="2011-03" db="EMBL/GenBank/DDBJ databases">
        <title>Annotation of Magnaporthe poae ATCC 64411.</title>
        <authorList>
            <person name="Ma L.-J."/>
            <person name="Dead R."/>
            <person name="Young S.K."/>
            <person name="Zeng Q."/>
            <person name="Gargeya S."/>
            <person name="Fitzgerald M."/>
            <person name="Haas B."/>
            <person name="Abouelleil A."/>
            <person name="Alvarado L."/>
            <person name="Arachchi H.M."/>
            <person name="Berlin A."/>
            <person name="Brown A."/>
            <person name="Chapman S.B."/>
            <person name="Chen Z."/>
            <person name="Dunbar C."/>
            <person name="Freedman E."/>
            <person name="Gearin G."/>
            <person name="Gellesch M."/>
            <person name="Goldberg J."/>
            <person name="Griggs A."/>
            <person name="Gujja S."/>
            <person name="Heiman D."/>
            <person name="Howarth C."/>
            <person name="Larson L."/>
            <person name="Lui A."/>
            <person name="MacDonald P.J.P."/>
            <person name="Mehta T."/>
            <person name="Montmayeur A."/>
            <person name="Murphy C."/>
            <person name="Neiman D."/>
            <person name="Pearson M."/>
            <person name="Priest M."/>
            <person name="Roberts A."/>
            <person name="Saif S."/>
            <person name="Shea T."/>
            <person name="Shenoy N."/>
            <person name="Sisk P."/>
            <person name="Stolte C."/>
            <person name="Sykes S."/>
            <person name="Yandava C."/>
            <person name="Wortman J."/>
            <person name="Nusbaum C."/>
            <person name="Birren B."/>
        </authorList>
    </citation>
    <scope>NUCLEOTIDE SEQUENCE</scope>
    <source>
        <strain evidence="3">ATCC 64411</strain>
    </source>
</reference>
<evidence type="ECO:0000256" key="2">
    <source>
        <dbReference type="SAM" id="SignalP"/>
    </source>
</evidence>
<dbReference type="EnsemblFungi" id="MAPG_08386T0">
    <property type="protein sequence ID" value="MAPG_08386T0"/>
    <property type="gene ID" value="MAPG_08386"/>
</dbReference>
<feature type="compositionally biased region" description="Polar residues" evidence="1">
    <location>
        <begin position="41"/>
        <end position="50"/>
    </location>
</feature>
<feature type="compositionally biased region" description="Acidic residues" evidence="1">
    <location>
        <begin position="308"/>
        <end position="361"/>
    </location>
</feature>
<feature type="signal peptide" evidence="2">
    <location>
        <begin position="1"/>
        <end position="23"/>
    </location>
</feature>
<dbReference type="EMBL" id="GL876973">
    <property type="protein sequence ID" value="KLU89415.1"/>
    <property type="molecule type" value="Genomic_DNA"/>
</dbReference>
<evidence type="ECO:0000313" key="5">
    <source>
        <dbReference type="Proteomes" id="UP000011715"/>
    </source>
</evidence>
<feature type="compositionally biased region" description="Basic and acidic residues" evidence="1">
    <location>
        <begin position="382"/>
        <end position="391"/>
    </location>
</feature>
<feature type="region of interest" description="Disordered" evidence="1">
    <location>
        <begin position="92"/>
        <end position="112"/>
    </location>
</feature>
<reference evidence="5" key="1">
    <citation type="submission" date="2010-05" db="EMBL/GenBank/DDBJ databases">
        <title>The genome sequence of Magnaporthe poae strain ATCC 64411.</title>
        <authorList>
            <person name="Ma L.-J."/>
            <person name="Dead R."/>
            <person name="Young S."/>
            <person name="Zeng Q."/>
            <person name="Koehrsen M."/>
            <person name="Alvarado L."/>
            <person name="Berlin A."/>
            <person name="Chapman S.B."/>
            <person name="Chen Z."/>
            <person name="Freedman E."/>
            <person name="Gellesch M."/>
            <person name="Goldberg J."/>
            <person name="Griggs A."/>
            <person name="Gujja S."/>
            <person name="Heilman E.R."/>
            <person name="Heiman D."/>
            <person name="Hepburn T."/>
            <person name="Howarth C."/>
            <person name="Jen D."/>
            <person name="Larson L."/>
            <person name="Mehta T."/>
            <person name="Neiman D."/>
            <person name="Pearson M."/>
            <person name="Roberts A."/>
            <person name="Saif S."/>
            <person name="Shea T."/>
            <person name="Shenoy N."/>
            <person name="Sisk P."/>
            <person name="Stolte C."/>
            <person name="Sykes S."/>
            <person name="Walk T."/>
            <person name="White J."/>
            <person name="Yandava C."/>
            <person name="Haas B."/>
            <person name="Nusbaum C."/>
            <person name="Birren B."/>
        </authorList>
    </citation>
    <scope>NUCLEOTIDE SEQUENCE [LARGE SCALE GENOMIC DNA]</scope>
    <source>
        <strain evidence="5">ATCC 64411 / 73-15</strain>
    </source>
</reference>
<feature type="chain" id="PRO_5009385886" evidence="2">
    <location>
        <begin position="24"/>
        <end position="447"/>
    </location>
</feature>
<evidence type="ECO:0000313" key="4">
    <source>
        <dbReference type="EnsemblFungi" id="MAPG_08386T0"/>
    </source>
</evidence>
<protein>
    <submittedName>
        <fullName evidence="3 4">Uncharacterized protein</fullName>
    </submittedName>
</protein>
<feature type="compositionally biased region" description="Basic residues" evidence="1">
    <location>
        <begin position="392"/>
        <end position="401"/>
    </location>
</feature>
<dbReference type="eggNOG" id="ENOG502RNH6">
    <property type="taxonomic scope" value="Eukaryota"/>
</dbReference>